<dbReference type="EnsemblPlants" id="LPERR03G29650.1">
    <property type="protein sequence ID" value="LPERR03G29650.1"/>
    <property type="gene ID" value="LPERR03G29650"/>
</dbReference>
<name>A0A0D9VZE2_9ORYZ</name>
<dbReference type="eggNOG" id="ENOG502QR41">
    <property type="taxonomic scope" value="Eukaryota"/>
</dbReference>
<dbReference type="InterPro" id="IPR053283">
    <property type="entry name" value="TUNICAMYCIN_INDUCED_1"/>
</dbReference>
<evidence type="ECO:0000313" key="3">
    <source>
        <dbReference type="Proteomes" id="UP000032180"/>
    </source>
</evidence>
<reference evidence="2 3" key="1">
    <citation type="submission" date="2012-08" db="EMBL/GenBank/DDBJ databases">
        <title>Oryza genome evolution.</title>
        <authorList>
            <person name="Wing R.A."/>
        </authorList>
    </citation>
    <scope>NUCLEOTIDE SEQUENCE</scope>
</reference>
<keyword evidence="1" id="KW-0732">Signal</keyword>
<organism evidence="2 3">
    <name type="scientific">Leersia perrieri</name>
    <dbReference type="NCBI Taxonomy" id="77586"/>
    <lineage>
        <taxon>Eukaryota</taxon>
        <taxon>Viridiplantae</taxon>
        <taxon>Streptophyta</taxon>
        <taxon>Embryophyta</taxon>
        <taxon>Tracheophyta</taxon>
        <taxon>Spermatophyta</taxon>
        <taxon>Magnoliopsida</taxon>
        <taxon>Liliopsida</taxon>
        <taxon>Poales</taxon>
        <taxon>Poaceae</taxon>
        <taxon>BOP clade</taxon>
        <taxon>Oryzoideae</taxon>
        <taxon>Oryzeae</taxon>
        <taxon>Oryzinae</taxon>
        <taxon>Leersia</taxon>
    </lineage>
</organism>
<sequence>MAASTTTLLCLLLMLLLSCFPSPSSSASISLLTAASKSNASLSTFSDSDPEPELEREPTFLEEVIDAVSEKYDWDPDAEVRVWPLDADTARVGAVQRYEFRARAGLATALVRLSDESVEWRRPAAPAVEEVDGPDGLDIVPGDAALGFRPGVRDVDLVGPIEVRVASGGEDGGSIELQLPSRNATYAGLKRVIVAAGVALKVIGARKVLFTHPHSIGLLTNGSLLASNNGLSRIWPLSYATCAPILQVTVVGSVMVVVNGSNVLGGQRSHGTIELSSEKCEVNVPNRLISACVFCSISSRLPRLDKILKTWFTNKTQDSKSMQFIQAKVTSIPLIKFRLELERDITEEDGLWENISEWKTVPMVQRVTLDVVAKVEEEGRLKAMSVKKVKRPFSIADASSWSSLTSNISFTKFMSFVLPPEPLTLDVKW</sequence>
<dbReference type="AlphaFoldDB" id="A0A0D9VZE2"/>
<dbReference type="HOGENOM" id="CLU_038643_1_0_1"/>
<keyword evidence="3" id="KW-1185">Reference proteome</keyword>
<evidence type="ECO:0000313" key="2">
    <source>
        <dbReference type="EnsemblPlants" id="LPERR03G29650.1"/>
    </source>
</evidence>
<evidence type="ECO:0000256" key="1">
    <source>
        <dbReference type="SAM" id="SignalP"/>
    </source>
</evidence>
<feature type="chain" id="PRO_5002348039" evidence="1">
    <location>
        <begin position="27"/>
        <end position="429"/>
    </location>
</feature>
<dbReference type="PANTHER" id="PTHR34454:SF3">
    <property type="entry name" value="PEPTIDASE I, PUTATIVE-RELATED"/>
    <property type="match status" value="1"/>
</dbReference>
<dbReference type="Gramene" id="LPERR03G29650.1">
    <property type="protein sequence ID" value="LPERR03G29650.1"/>
    <property type="gene ID" value="LPERR03G29650"/>
</dbReference>
<feature type="signal peptide" evidence="1">
    <location>
        <begin position="1"/>
        <end position="26"/>
    </location>
</feature>
<proteinExistence type="predicted"/>
<dbReference type="PANTHER" id="PTHR34454">
    <property type="entry name" value="TUNICAMYCIN INDUCED PROTEIN"/>
    <property type="match status" value="1"/>
</dbReference>
<reference evidence="3" key="2">
    <citation type="submission" date="2013-12" db="EMBL/GenBank/DDBJ databases">
        <authorList>
            <person name="Yu Y."/>
            <person name="Lee S."/>
            <person name="de Baynast K."/>
            <person name="Wissotski M."/>
            <person name="Liu L."/>
            <person name="Talag J."/>
            <person name="Goicoechea J."/>
            <person name="Angelova A."/>
            <person name="Jetty R."/>
            <person name="Kudrna D."/>
            <person name="Golser W."/>
            <person name="Rivera L."/>
            <person name="Zhang J."/>
            <person name="Wing R."/>
        </authorList>
    </citation>
    <scope>NUCLEOTIDE SEQUENCE</scope>
</reference>
<reference evidence="2" key="3">
    <citation type="submission" date="2015-04" db="UniProtKB">
        <authorList>
            <consortium name="EnsemblPlants"/>
        </authorList>
    </citation>
    <scope>IDENTIFICATION</scope>
</reference>
<accession>A0A0D9VZE2</accession>
<protein>
    <submittedName>
        <fullName evidence="2">Uncharacterized protein</fullName>
    </submittedName>
</protein>
<dbReference type="STRING" id="77586.A0A0D9VZE2"/>
<dbReference type="Proteomes" id="UP000032180">
    <property type="component" value="Chromosome 3"/>
</dbReference>